<evidence type="ECO:0000313" key="3">
    <source>
        <dbReference type="Proteomes" id="UP000236291"/>
    </source>
</evidence>
<dbReference type="EMBL" id="ASHM01118151">
    <property type="protein sequence ID" value="PNX71056.1"/>
    <property type="molecule type" value="Genomic_DNA"/>
</dbReference>
<feature type="region of interest" description="Disordered" evidence="1">
    <location>
        <begin position="39"/>
        <end position="58"/>
    </location>
</feature>
<dbReference type="AlphaFoldDB" id="A0A2K3KXQ6"/>
<accession>A0A2K3KXQ6</accession>
<reference evidence="2 3" key="2">
    <citation type="journal article" date="2017" name="Front. Plant Sci.">
        <title>Gene Classification and Mining of Molecular Markers Useful in Red Clover (Trifolium pratense) Breeding.</title>
        <authorList>
            <person name="Istvanek J."/>
            <person name="Dluhosova J."/>
            <person name="Dluhos P."/>
            <person name="Patkova L."/>
            <person name="Nedelnik J."/>
            <person name="Repkova J."/>
        </authorList>
    </citation>
    <scope>NUCLEOTIDE SEQUENCE [LARGE SCALE GENOMIC DNA]</scope>
    <source>
        <strain evidence="3">cv. Tatra</strain>
        <tissue evidence="2">Young leaves</tissue>
    </source>
</reference>
<dbReference type="Proteomes" id="UP000236291">
    <property type="component" value="Unassembled WGS sequence"/>
</dbReference>
<organism evidence="2 3">
    <name type="scientific">Trifolium pratense</name>
    <name type="common">Red clover</name>
    <dbReference type="NCBI Taxonomy" id="57577"/>
    <lineage>
        <taxon>Eukaryota</taxon>
        <taxon>Viridiplantae</taxon>
        <taxon>Streptophyta</taxon>
        <taxon>Embryophyta</taxon>
        <taxon>Tracheophyta</taxon>
        <taxon>Spermatophyta</taxon>
        <taxon>Magnoliopsida</taxon>
        <taxon>eudicotyledons</taxon>
        <taxon>Gunneridae</taxon>
        <taxon>Pentapetalae</taxon>
        <taxon>rosids</taxon>
        <taxon>fabids</taxon>
        <taxon>Fabales</taxon>
        <taxon>Fabaceae</taxon>
        <taxon>Papilionoideae</taxon>
        <taxon>50 kb inversion clade</taxon>
        <taxon>NPAAA clade</taxon>
        <taxon>Hologalegina</taxon>
        <taxon>IRL clade</taxon>
        <taxon>Trifolieae</taxon>
        <taxon>Trifolium</taxon>
    </lineage>
</organism>
<protein>
    <submittedName>
        <fullName evidence="2">Uncharacterized protein</fullName>
    </submittedName>
</protein>
<gene>
    <name evidence="2" type="ORF">L195_g058013</name>
</gene>
<comment type="caution">
    <text evidence="2">The sequence shown here is derived from an EMBL/GenBank/DDBJ whole genome shotgun (WGS) entry which is preliminary data.</text>
</comment>
<proteinExistence type="predicted"/>
<feature type="non-terminal residue" evidence="2">
    <location>
        <position position="58"/>
    </location>
</feature>
<name>A0A2K3KXQ6_TRIPR</name>
<evidence type="ECO:0000256" key="1">
    <source>
        <dbReference type="SAM" id="MobiDB-lite"/>
    </source>
</evidence>
<sequence>MNGSAPVDVNHVDEGWRRFKAHLSISKHIYFRALASMGKGGRSPTMGNYPLPLDHEGL</sequence>
<reference evidence="2 3" key="1">
    <citation type="journal article" date="2014" name="Am. J. Bot.">
        <title>Genome assembly and annotation for red clover (Trifolium pratense; Fabaceae).</title>
        <authorList>
            <person name="Istvanek J."/>
            <person name="Jaros M."/>
            <person name="Krenek A."/>
            <person name="Repkova J."/>
        </authorList>
    </citation>
    <scope>NUCLEOTIDE SEQUENCE [LARGE SCALE GENOMIC DNA]</scope>
    <source>
        <strain evidence="3">cv. Tatra</strain>
        <tissue evidence="2">Young leaves</tissue>
    </source>
</reference>
<evidence type="ECO:0000313" key="2">
    <source>
        <dbReference type="EMBL" id="PNX71056.1"/>
    </source>
</evidence>